<organism evidence="2 3">
    <name type="scientific">Plasmodiophora brassicae</name>
    <name type="common">Clubroot disease agent</name>
    <dbReference type="NCBI Taxonomy" id="37360"/>
    <lineage>
        <taxon>Eukaryota</taxon>
        <taxon>Sar</taxon>
        <taxon>Rhizaria</taxon>
        <taxon>Endomyxa</taxon>
        <taxon>Phytomyxea</taxon>
        <taxon>Plasmodiophorida</taxon>
        <taxon>Plasmodiophoridae</taxon>
        <taxon>Plasmodiophora</taxon>
    </lineage>
</organism>
<feature type="compositionally biased region" description="Basic residues" evidence="1">
    <location>
        <begin position="100"/>
        <end position="109"/>
    </location>
</feature>
<dbReference type="AlphaFoldDB" id="A0A3P3Y951"/>
<geneLocation type="mitochondrion" evidence="2"/>
<evidence type="ECO:0000313" key="2">
    <source>
        <dbReference type="EMBL" id="SPQ96530.1"/>
    </source>
</evidence>
<gene>
    <name evidence="2" type="ORF">PLBR_LOCUS3745</name>
</gene>
<protein>
    <submittedName>
        <fullName evidence="2">Uncharacterized protein</fullName>
    </submittedName>
</protein>
<dbReference type="Proteomes" id="UP000290189">
    <property type="component" value="Unassembled WGS sequence"/>
</dbReference>
<dbReference type="EMBL" id="OVEO01000006">
    <property type="protein sequence ID" value="SPQ96530.1"/>
    <property type="molecule type" value="Genomic_DNA"/>
</dbReference>
<name>A0A3P3Y951_PLABS</name>
<proteinExistence type="predicted"/>
<feature type="region of interest" description="Disordered" evidence="1">
    <location>
        <begin position="100"/>
        <end position="123"/>
    </location>
</feature>
<reference evidence="2 3" key="1">
    <citation type="submission" date="2018-03" db="EMBL/GenBank/DDBJ databases">
        <authorList>
            <person name="Fogelqvist J."/>
        </authorList>
    </citation>
    <scope>NUCLEOTIDE SEQUENCE [LARGE SCALE GENOMIC DNA]</scope>
</reference>
<keyword evidence="2" id="KW-0496">Mitochondrion</keyword>
<evidence type="ECO:0000256" key="1">
    <source>
        <dbReference type="SAM" id="MobiDB-lite"/>
    </source>
</evidence>
<sequence>MFNNQLGMGVPLEKIKIKYQQVLAQNRKLKAADREMCNNSDTILTIWSNDAFVQRKCPLNHPTLNVLSLHASRSWPARMEMRFEEAVEIFDHRVRYARQSQHKRPHRWSPQHPERQRWLPRCA</sequence>
<evidence type="ECO:0000313" key="3">
    <source>
        <dbReference type="Proteomes" id="UP000290189"/>
    </source>
</evidence>
<accession>A0A3P3Y951</accession>